<dbReference type="AlphaFoldDB" id="A0A9W5WUP0"/>
<evidence type="ECO:0008006" key="3">
    <source>
        <dbReference type="Google" id="ProtNLM"/>
    </source>
</evidence>
<gene>
    <name evidence="1" type="ORF">BaOVIS_015070</name>
</gene>
<evidence type="ECO:0000313" key="2">
    <source>
        <dbReference type="Proteomes" id="UP001057455"/>
    </source>
</evidence>
<proteinExistence type="predicted"/>
<reference evidence="1" key="1">
    <citation type="submission" date="2019-12" db="EMBL/GenBank/DDBJ databases">
        <title>Genome sequence of Babesia ovis.</title>
        <authorList>
            <person name="Yamagishi J."/>
            <person name="Sevinc F."/>
            <person name="Xuan X."/>
        </authorList>
    </citation>
    <scope>NUCLEOTIDE SEQUENCE</scope>
    <source>
        <strain evidence="1">Selcuk</strain>
    </source>
</reference>
<sequence>MDLGRFLIDYQNNDLRDNMDTNLLNDVDHFKGQSEIQPLSTSSQLGSDLLFRLKDFGTFTFDSVDATNGSNGNTPNEQTDNDVKAPLSKSQRVFDLSLNRPYAFPLAARIKSNSLFKIALNHTVAGLYIGKHGANLKRLQSRLNFKLTQSGRGTRGGFTGVGFPCHRTNTALLFEGTLADILVALRPLYRIIQNEVLTLDKESQRFVSGRVLNVKFELDIILPLDRKKLLMQEEGIRCNRLRRISGVGIIAGKQNYEWGNIKETIVTLHGFEENVERACEWLGVFLQDSPAVYSRDFTFIDYPKYTLAVPEGLFN</sequence>
<dbReference type="SUPFAM" id="SSF54791">
    <property type="entry name" value="Eukaryotic type KH-domain (KH-domain type I)"/>
    <property type="match status" value="1"/>
</dbReference>
<dbReference type="GO" id="GO:0003723">
    <property type="term" value="F:RNA binding"/>
    <property type="evidence" value="ECO:0007669"/>
    <property type="project" value="InterPro"/>
</dbReference>
<dbReference type="OrthoDB" id="363889at2759"/>
<name>A0A9W5WUP0_BABOV</name>
<dbReference type="EMBL" id="BLIY01000009">
    <property type="protein sequence ID" value="GFE54103.1"/>
    <property type="molecule type" value="Genomic_DNA"/>
</dbReference>
<dbReference type="InterPro" id="IPR036612">
    <property type="entry name" value="KH_dom_type_1_sf"/>
</dbReference>
<evidence type="ECO:0000313" key="1">
    <source>
        <dbReference type="EMBL" id="GFE54103.1"/>
    </source>
</evidence>
<keyword evidence="2" id="KW-1185">Reference proteome</keyword>
<protein>
    <recommendedName>
        <fullName evidence="3">K Homology domain-containing protein</fullName>
    </recommendedName>
</protein>
<dbReference type="Proteomes" id="UP001057455">
    <property type="component" value="Unassembled WGS sequence"/>
</dbReference>
<comment type="caution">
    <text evidence="1">The sequence shown here is derived from an EMBL/GenBank/DDBJ whole genome shotgun (WGS) entry which is preliminary data.</text>
</comment>
<organism evidence="1 2">
    <name type="scientific">Babesia ovis</name>
    <dbReference type="NCBI Taxonomy" id="5869"/>
    <lineage>
        <taxon>Eukaryota</taxon>
        <taxon>Sar</taxon>
        <taxon>Alveolata</taxon>
        <taxon>Apicomplexa</taxon>
        <taxon>Aconoidasida</taxon>
        <taxon>Piroplasmida</taxon>
        <taxon>Babesiidae</taxon>
        <taxon>Babesia</taxon>
    </lineage>
</organism>
<accession>A0A9W5WUP0</accession>